<evidence type="ECO:0000256" key="1">
    <source>
        <dbReference type="SAM" id="SignalP"/>
    </source>
</evidence>
<accession>A0ABR0KWQ2</accession>
<dbReference type="EMBL" id="JAVRRR010001002">
    <property type="protein sequence ID" value="KAK5139801.1"/>
    <property type="molecule type" value="Genomic_DNA"/>
</dbReference>
<proteinExistence type="predicted"/>
<evidence type="ECO:0000313" key="3">
    <source>
        <dbReference type="Proteomes" id="UP001308179"/>
    </source>
</evidence>
<comment type="caution">
    <text evidence="2">The sequence shown here is derived from an EMBL/GenBank/DDBJ whole genome shotgun (WGS) entry which is preliminary data.</text>
</comment>
<dbReference type="Proteomes" id="UP001308179">
    <property type="component" value="Unassembled WGS sequence"/>
</dbReference>
<sequence length="490" mass="54444">MAFHGVLYALAVLLTFSTLCSATPLLVRQTYLPTSNLSVPNAGHLTCSTESYPDLDRSCVLASIEHFCHDHAGYQFPANASERSLRGKYTPWHPSSFSSADQIRPAPFYVEENVTVPAAPIYLSITKPAGGPYADCRYKLDAQECIAQMTEAIDACNDFGIVTVMSSGTLTDTTCGWQWEVDLSPRPLPPAPFEYNSTIGNALAKRDRNCYHDGFAWPRSAVQTGMADFCTSLSHAAVKPSTSHWDMDFYYYFSKDGPWPRKAYFNIATFHEPFQWTWGGCFTQTIALARSCQQWGLVNGGSDSDDWSSWLIDNDPDLHRPGQVPDQSQWVQGQKLAVKATHEEARVEPANPPVNTAAATPYTPLLSKRQSMSECFQTGYQFPLSAWNEGLDMFCGWADGRTLDQNGEIKFTFWWWDSDGHLHKQWYDFQTCCPLSITHASCLATVLPLVTSCGDGSTSRAGWASDQCLTVTLDNDPDHRRPGEAIDPPS</sequence>
<protein>
    <submittedName>
        <fullName evidence="2">Uncharacterized protein</fullName>
    </submittedName>
</protein>
<feature type="signal peptide" evidence="1">
    <location>
        <begin position="1"/>
        <end position="22"/>
    </location>
</feature>
<reference evidence="2 3" key="1">
    <citation type="submission" date="2023-08" db="EMBL/GenBank/DDBJ databases">
        <title>Black Yeasts Isolated from many extreme environments.</title>
        <authorList>
            <person name="Coleine C."/>
            <person name="Stajich J.E."/>
            <person name="Selbmann L."/>
        </authorList>
    </citation>
    <scope>NUCLEOTIDE SEQUENCE [LARGE SCALE GENOMIC DNA]</scope>
    <source>
        <strain evidence="2 3">CCFEE 5386</strain>
    </source>
</reference>
<gene>
    <name evidence="2" type="ORF">LTR32_007208</name>
</gene>
<name>A0ABR0KWQ2_9PEZI</name>
<evidence type="ECO:0000313" key="2">
    <source>
        <dbReference type="EMBL" id="KAK5139801.1"/>
    </source>
</evidence>
<feature type="chain" id="PRO_5045519483" evidence="1">
    <location>
        <begin position="23"/>
        <end position="490"/>
    </location>
</feature>
<keyword evidence="1" id="KW-0732">Signal</keyword>
<keyword evidence="3" id="KW-1185">Reference proteome</keyword>
<organism evidence="2 3">
    <name type="scientific">Rachicladosporium monterosium</name>
    <dbReference type="NCBI Taxonomy" id="1507873"/>
    <lineage>
        <taxon>Eukaryota</taxon>
        <taxon>Fungi</taxon>
        <taxon>Dikarya</taxon>
        <taxon>Ascomycota</taxon>
        <taxon>Pezizomycotina</taxon>
        <taxon>Dothideomycetes</taxon>
        <taxon>Dothideomycetidae</taxon>
        <taxon>Cladosporiales</taxon>
        <taxon>Cladosporiaceae</taxon>
        <taxon>Rachicladosporium</taxon>
    </lineage>
</organism>